<protein>
    <submittedName>
        <fullName evidence="2">Hypothetical_protein</fullName>
    </submittedName>
</protein>
<name>A0AA86P9B1_9EUKA</name>
<proteinExistence type="predicted"/>
<keyword evidence="3" id="KW-1185">Reference proteome</keyword>
<organism evidence="1">
    <name type="scientific">Hexamita inflata</name>
    <dbReference type="NCBI Taxonomy" id="28002"/>
    <lineage>
        <taxon>Eukaryota</taxon>
        <taxon>Metamonada</taxon>
        <taxon>Diplomonadida</taxon>
        <taxon>Hexamitidae</taxon>
        <taxon>Hexamitinae</taxon>
        <taxon>Hexamita</taxon>
    </lineage>
</organism>
<comment type="caution">
    <text evidence="1">The sequence shown here is derived from an EMBL/GenBank/DDBJ whole genome shotgun (WGS) entry which is preliminary data.</text>
</comment>
<reference evidence="2 3" key="2">
    <citation type="submission" date="2024-07" db="EMBL/GenBank/DDBJ databases">
        <authorList>
            <person name="Akdeniz Z."/>
        </authorList>
    </citation>
    <scope>NUCLEOTIDE SEQUENCE [LARGE SCALE GENOMIC DNA]</scope>
</reference>
<gene>
    <name evidence="1" type="ORF">HINF_LOCUS22107</name>
    <name evidence="2" type="ORF">HINF_LOCUS63779</name>
</gene>
<dbReference type="EMBL" id="CAXDID020000402">
    <property type="protein sequence ID" value="CAL6087713.1"/>
    <property type="molecule type" value="Genomic_DNA"/>
</dbReference>
<dbReference type="AlphaFoldDB" id="A0AA86P9B1"/>
<accession>A0AA86P9B1</accession>
<reference evidence="1" key="1">
    <citation type="submission" date="2023-06" db="EMBL/GenBank/DDBJ databases">
        <authorList>
            <person name="Kurt Z."/>
        </authorList>
    </citation>
    <scope>NUCLEOTIDE SEQUENCE</scope>
</reference>
<sequence length="323" mass="37896">MQVMGKLNPFQQDTILREQQEASLNMIIQEQLLREQLLNIIGPINGLYLVIEDGQLYVIDKKLRIISQKAVEYESYAKQPQQFQQNAIICQGVIYVLDGARLLRLFNKQLKLVQVLPQNSYIFQLNNVLYSFAQSKLFNLSQNQCNVIKQVNYLRVFSYCDVVFALYQNHISELNADLTETAVFQFTEPLVNSFQAGSHIYLVFKDFQTNIDMLTSQCIIEPCSDPFKSNYNNLIINESVYKNLFIRSQSNIEFKRQILQFVPFMLKERNDFRLKMNETKTNYKLVRGKLNFQGDKIVTLVEQYTQKLQNITEQIIELKNDFK</sequence>
<evidence type="ECO:0000313" key="1">
    <source>
        <dbReference type="EMBL" id="CAI9934462.1"/>
    </source>
</evidence>
<evidence type="ECO:0000313" key="3">
    <source>
        <dbReference type="Proteomes" id="UP001642409"/>
    </source>
</evidence>
<dbReference type="EMBL" id="CATOUU010000569">
    <property type="protein sequence ID" value="CAI9934462.1"/>
    <property type="molecule type" value="Genomic_DNA"/>
</dbReference>
<dbReference type="Proteomes" id="UP001642409">
    <property type="component" value="Unassembled WGS sequence"/>
</dbReference>
<evidence type="ECO:0000313" key="2">
    <source>
        <dbReference type="EMBL" id="CAL6087713.1"/>
    </source>
</evidence>